<feature type="compositionally biased region" description="Basic and acidic residues" evidence="1">
    <location>
        <begin position="80"/>
        <end position="100"/>
    </location>
</feature>
<feature type="region of interest" description="Disordered" evidence="1">
    <location>
        <begin position="76"/>
        <end position="133"/>
    </location>
</feature>
<dbReference type="EMBL" id="CAJZAI010000002">
    <property type="protein sequence ID" value="CAG9167286.1"/>
    <property type="molecule type" value="Genomic_DNA"/>
</dbReference>
<reference evidence="2 3" key="1">
    <citation type="submission" date="2021-08" db="EMBL/GenBank/DDBJ databases">
        <authorList>
            <person name="Peeters C."/>
        </authorList>
    </citation>
    <scope>NUCLEOTIDE SEQUENCE [LARGE SCALE GENOMIC DNA]</scope>
    <source>
        <strain evidence="2 3">LMG 23992</strain>
    </source>
</reference>
<organism evidence="2 3">
    <name type="scientific">Cupriavidus laharis</name>
    <dbReference type="NCBI Taxonomy" id="151654"/>
    <lineage>
        <taxon>Bacteria</taxon>
        <taxon>Pseudomonadati</taxon>
        <taxon>Pseudomonadota</taxon>
        <taxon>Betaproteobacteria</taxon>
        <taxon>Burkholderiales</taxon>
        <taxon>Burkholderiaceae</taxon>
        <taxon>Cupriavidus</taxon>
    </lineage>
</organism>
<name>A0ABM8WIQ2_9BURK</name>
<comment type="caution">
    <text evidence="2">The sequence shown here is derived from an EMBL/GenBank/DDBJ whole genome shotgun (WGS) entry which is preliminary data.</text>
</comment>
<evidence type="ECO:0000256" key="1">
    <source>
        <dbReference type="SAM" id="MobiDB-lite"/>
    </source>
</evidence>
<feature type="compositionally biased region" description="Basic residues" evidence="1">
    <location>
        <begin position="101"/>
        <end position="116"/>
    </location>
</feature>
<proteinExistence type="predicted"/>
<evidence type="ECO:0000313" key="3">
    <source>
        <dbReference type="Proteomes" id="UP000727654"/>
    </source>
</evidence>
<gene>
    <name evidence="2" type="ORF">LMG23992_00771</name>
</gene>
<keyword evidence="3" id="KW-1185">Reference proteome</keyword>
<accession>A0ABM8WIQ2</accession>
<dbReference type="Proteomes" id="UP000727654">
    <property type="component" value="Unassembled WGS sequence"/>
</dbReference>
<evidence type="ECO:0000313" key="2">
    <source>
        <dbReference type="EMBL" id="CAG9167286.1"/>
    </source>
</evidence>
<sequence>MARSLVATGSAEAARAQLLVNIAIGLILAEMAGVRSSPKLGKLIALATGSISSACDGTAWSAPQAGSGLAIRPARALPQAERERQQQNIHEKQAIRDHHDRRDRRAHRLLALRRNRTPAIPYESRPHTQYSKP</sequence>
<protein>
    <submittedName>
        <fullName evidence="2">Uncharacterized protein</fullName>
    </submittedName>
</protein>